<keyword evidence="1" id="KW-0732">Signal</keyword>
<dbReference type="Gene3D" id="3.10.620.30">
    <property type="match status" value="1"/>
</dbReference>
<dbReference type="Gene3D" id="2.60.40.3140">
    <property type="match status" value="1"/>
</dbReference>
<evidence type="ECO:0000313" key="3">
    <source>
        <dbReference type="EMBL" id="QWG09647.1"/>
    </source>
</evidence>
<feature type="domain" description="DUF3857" evidence="2">
    <location>
        <begin position="71"/>
        <end position="212"/>
    </location>
</feature>
<dbReference type="InterPro" id="IPR024618">
    <property type="entry name" value="DUF3857"/>
</dbReference>
<dbReference type="Proteomes" id="UP000682802">
    <property type="component" value="Chromosome 2"/>
</dbReference>
<protein>
    <submittedName>
        <fullName evidence="3">DUF3857 domain-containing protein</fullName>
    </submittedName>
</protein>
<reference evidence="3 4" key="1">
    <citation type="submission" date="2021-05" db="EMBL/GenBank/DDBJ databases">
        <title>Comparative genomic studies on the polysaccharide-degrading batcterial strains of the Flammeovirga genus.</title>
        <authorList>
            <person name="Zewei F."/>
            <person name="Zheng Z."/>
            <person name="Yu L."/>
            <person name="Ruyue G."/>
            <person name="Yanhong M."/>
            <person name="Yuanyuan C."/>
            <person name="Jingyan G."/>
            <person name="Wenjun H."/>
        </authorList>
    </citation>
    <scope>NUCLEOTIDE SEQUENCE [LARGE SCALE GENOMIC DNA]</scope>
    <source>
        <strain evidence="3 4">YS10</strain>
    </source>
</reference>
<gene>
    <name evidence="3" type="ORF">KM029_23880</name>
</gene>
<evidence type="ECO:0000259" key="2">
    <source>
        <dbReference type="Pfam" id="PF12969"/>
    </source>
</evidence>
<proteinExistence type="predicted"/>
<sequence length="656" mass="75098">MKLNYIILITLMFLASNTFAQTLYHEKYSWKTSPKITEISEKNKEYEAVVISDNYFIECNIPFNGQPITYSTNHKIVHINSDVGIEKYNKVYIPIQGNSTIINLQVRSIGVDGNVTTIQKDNIKELKNVKGISNVKIFAIEGLEVGGEAEYLYTLKAPITPLGSKTIQSDVPVLEANIRLIYPKQWTFETKSYNKLASAKISQNSTSKKTTYLKQLNIPAFQEEEYAYNSSKMMRFDYKLVNNGYKKNLFSWYYITNNIVESFSSPKTAKVANKFVKEIAKSNLSDEEKIIAVENKIKSTIRLEKGSGDNFTNPKNIIANGYGNLRGIYKLYIYCFAALDIKNQLVFGSSRYDGFIDEDFATFSSINDIFFYFPKSHKYLLPESYHMRYGTVHQGLIDTNAVFISYYVEFGKLKRQLDSFKKINGLAAEFNNVGVIASINFDENLSLPKVILEDYAQGYRAFSYRSVMQSGGSGIQEKFAKDVILSAFENFEVEKIEFEGVDMKLSTDLDNYFRMKMEFTSPELVEKAGNEYLISVGKIIGKQSELYQEKERQQDIVMSTITKYHHEITINIPKGYKLEGLENIKEEHAVNLEGEKAAYFVSDYTQSPSSITITVDEVYETIFFPKSSYQYFRNVINAASNFNKLTLVLIKDQKEL</sequence>
<dbReference type="Pfam" id="PF12969">
    <property type="entry name" value="DUF3857"/>
    <property type="match status" value="1"/>
</dbReference>
<name>A0ABX8H245_9BACT</name>
<keyword evidence="4" id="KW-1185">Reference proteome</keyword>
<dbReference type="EMBL" id="CP076129">
    <property type="protein sequence ID" value="QWG09647.1"/>
    <property type="molecule type" value="Genomic_DNA"/>
</dbReference>
<dbReference type="Gene3D" id="2.60.120.1130">
    <property type="match status" value="1"/>
</dbReference>
<accession>A0ABX8H245</accession>
<evidence type="ECO:0000256" key="1">
    <source>
        <dbReference type="SAM" id="SignalP"/>
    </source>
</evidence>
<organism evidence="3 4">
    <name type="scientific">Flammeovirga kamogawensis</name>
    <dbReference type="NCBI Taxonomy" id="373891"/>
    <lineage>
        <taxon>Bacteria</taxon>
        <taxon>Pseudomonadati</taxon>
        <taxon>Bacteroidota</taxon>
        <taxon>Cytophagia</taxon>
        <taxon>Cytophagales</taxon>
        <taxon>Flammeovirgaceae</taxon>
        <taxon>Flammeovirga</taxon>
    </lineage>
</organism>
<dbReference type="RefSeq" id="WP_144076318.1">
    <property type="nucleotide sequence ID" value="NZ_CP076129.1"/>
</dbReference>
<feature type="signal peptide" evidence="1">
    <location>
        <begin position="1"/>
        <end position="20"/>
    </location>
</feature>
<feature type="chain" id="PRO_5047152676" evidence="1">
    <location>
        <begin position="21"/>
        <end position="656"/>
    </location>
</feature>
<evidence type="ECO:0000313" key="4">
    <source>
        <dbReference type="Proteomes" id="UP000682802"/>
    </source>
</evidence>